<evidence type="ECO:0000313" key="5">
    <source>
        <dbReference type="Proteomes" id="UP000199341"/>
    </source>
</evidence>
<keyword evidence="2" id="KW-1133">Transmembrane helix</keyword>
<dbReference type="InterPro" id="IPR048202">
    <property type="entry name" value="SCO1860-like"/>
</dbReference>
<organism evidence="4 5">
    <name type="scientific">Actinacidiphila guanduensis</name>
    <dbReference type="NCBI Taxonomy" id="310781"/>
    <lineage>
        <taxon>Bacteria</taxon>
        <taxon>Bacillati</taxon>
        <taxon>Actinomycetota</taxon>
        <taxon>Actinomycetes</taxon>
        <taxon>Kitasatosporales</taxon>
        <taxon>Streptomycetaceae</taxon>
        <taxon>Actinacidiphila</taxon>
    </lineage>
</organism>
<dbReference type="STRING" id="310781.SAMN05216259_105462"/>
<reference evidence="4 5" key="1">
    <citation type="submission" date="2016-10" db="EMBL/GenBank/DDBJ databases">
        <authorList>
            <person name="de Groot N.N."/>
        </authorList>
    </citation>
    <scope>NUCLEOTIDE SEQUENCE [LARGE SCALE GENOMIC DNA]</scope>
    <source>
        <strain evidence="4 5">CGMCC 4.2022</strain>
    </source>
</reference>
<evidence type="ECO:0000256" key="1">
    <source>
        <dbReference type="SAM" id="MobiDB-lite"/>
    </source>
</evidence>
<dbReference type="PROSITE" id="PS51318">
    <property type="entry name" value="TAT"/>
    <property type="match status" value="1"/>
</dbReference>
<feature type="signal peptide" evidence="3">
    <location>
        <begin position="1"/>
        <end position="38"/>
    </location>
</feature>
<dbReference type="EMBL" id="FNIE01000005">
    <property type="protein sequence ID" value="SDN77087.1"/>
    <property type="molecule type" value="Genomic_DNA"/>
</dbReference>
<gene>
    <name evidence="4" type="ORF">SAMN05216259_105462</name>
</gene>
<dbReference type="AlphaFoldDB" id="A0A1H0E3N2"/>
<dbReference type="NCBIfam" id="NF040603">
    <property type="entry name" value="choice_anch_P"/>
    <property type="match status" value="1"/>
</dbReference>
<dbReference type="NCBIfam" id="TIGR01167">
    <property type="entry name" value="LPXTG_anchor"/>
    <property type="match status" value="1"/>
</dbReference>
<feature type="transmembrane region" description="Helical" evidence="2">
    <location>
        <begin position="357"/>
        <end position="375"/>
    </location>
</feature>
<feature type="region of interest" description="Disordered" evidence="1">
    <location>
        <begin position="243"/>
        <end position="349"/>
    </location>
</feature>
<feature type="chain" id="PRO_5011753351" evidence="3">
    <location>
        <begin position="39"/>
        <end position="391"/>
    </location>
</feature>
<evidence type="ECO:0000256" key="3">
    <source>
        <dbReference type="SAM" id="SignalP"/>
    </source>
</evidence>
<dbReference type="NCBIfam" id="NF041527">
    <property type="entry name" value="SCO1860_LAETG"/>
    <property type="match status" value="1"/>
</dbReference>
<name>A0A1H0E3N2_9ACTN</name>
<feature type="compositionally biased region" description="Gly residues" evidence="1">
    <location>
        <begin position="246"/>
        <end position="293"/>
    </location>
</feature>
<protein>
    <submittedName>
        <fullName evidence="4">LPXTG-motif cell wall anchor domain-containing protein</fullName>
    </submittedName>
</protein>
<proteinExistence type="predicted"/>
<evidence type="ECO:0000256" key="2">
    <source>
        <dbReference type="SAM" id="Phobius"/>
    </source>
</evidence>
<evidence type="ECO:0000313" key="4">
    <source>
        <dbReference type="EMBL" id="SDN77087.1"/>
    </source>
</evidence>
<sequence length="391" mass="36560">MYRTINFRLPARRSAAALGAAAALAAGAGLALAPAAQAAPAHSGTTGTATATVLRAGLDVSLLNKTVDVPVDVSLNDVKAPAEAKETALTVTVGHGVEAGRPVDILRASAATANATADRHKAEGYANVAAARVHVPGLPLLSLVAVDAVTSKATCEAGHHPTASSHLAGVTVLGRRIALNAVGTTHVAVPGVGQVDLDLTSTTTTSDFAAATALQLKVHVNPLNLGVADVSGSVTLAQATCHTPKGGTGGSGGTSGGGANGGSTNGGSTSGSGGTNGGSTSGSSGGSTSGGSAGSTSGASNGGTSGGGSSSGSGGTGSSGSTGASGSSGSGGNAQTVADSSHTGDLAETGASSATPYLAAGAAALVAAGALVFVVTGRRRKAARGAGEADV</sequence>
<dbReference type="RefSeq" id="WP_245771386.1">
    <property type="nucleotide sequence ID" value="NZ_FNIE01000005.1"/>
</dbReference>
<keyword evidence="2" id="KW-0472">Membrane</keyword>
<dbReference type="NCBIfam" id="NF041528">
    <property type="entry name" value="strep_LAETG"/>
    <property type="match status" value="1"/>
</dbReference>
<dbReference type="Proteomes" id="UP000199341">
    <property type="component" value="Unassembled WGS sequence"/>
</dbReference>
<keyword evidence="5" id="KW-1185">Reference proteome</keyword>
<dbReference type="InterPro" id="IPR006311">
    <property type="entry name" value="TAT_signal"/>
</dbReference>
<keyword evidence="3" id="KW-0732">Signal</keyword>
<accession>A0A1H0E3N2</accession>
<feature type="compositionally biased region" description="Gly residues" evidence="1">
    <location>
        <begin position="300"/>
        <end position="320"/>
    </location>
</feature>
<keyword evidence="2" id="KW-0812">Transmembrane</keyword>